<comment type="caution">
    <text evidence="1">The sequence shown here is derived from an EMBL/GenBank/DDBJ whole genome shotgun (WGS) entry which is preliminary data.</text>
</comment>
<organism evidence="1 2">
    <name type="scientific">Meridianimarinicoccus marinus</name>
    <dbReference type="NCBI Taxonomy" id="3231483"/>
    <lineage>
        <taxon>Bacteria</taxon>
        <taxon>Pseudomonadati</taxon>
        <taxon>Pseudomonadota</taxon>
        <taxon>Alphaproteobacteria</taxon>
        <taxon>Rhodobacterales</taxon>
        <taxon>Paracoccaceae</taxon>
        <taxon>Meridianimarinicoccus</taxon>
    </lineage>
</organism>
<dbReference type="EMBL" id="JBFBVU010000019">
    <property type="protein sequence ID" value="MEV8467933.1"/>
    <property type="molecule type" value="Genomic_DNA"/>
</dbReference>
<reference evidence="1 2" key="1">
    <citation type="submission" date="2024-07" db="EMBL/GenBank/DDBJ databases">
        <authorList>
            <person name="Kang M."/>
        </authorList>
    </citation>
    <scope>NUCLEOTIDE SEQUENCE [LARGE SCALE GENOMIC DNA]</scope>
    <source>
        <strain evidence="1 2">DFM31</strain>
    </source>
</reference>
<evidence type="ECO:0000313" key="2">
    <source>
        <dbReference type="Proteomes" id="UP001553161"/>
    </source>
</evidence>
<dbReference type="PROSITE" id="PS51257">
    <property type="entry name" value="PROKAR_LIPOPROTEIN"/>
    <property type="match status" value="1"/>
</dbReference>
<dbReference type="Proteomes" id="UP001553161">
    <property type="component" value="Unassembled WGS sequence"/>
</dbReference>
<evidence type="ECO:0008006" key="3">
    <source>
        <dbReference type="Google" id="ProtNLM"/>
    </source>
</evidence>
<keyword evidence="2" id="KW-1185">Reference proteome</keyword>
<name>A0ABV3L8U3_9RHOB</name>
<evidence type="ECO:0000313" key="1">
    <source>
        <dbReference type="EMBL" id="MEV8467933.1"/>
    </source>
</evidence>
<protein>
    <recommendedName>
        <fullName evidence="3">Lipoprotein</fullName>
    </recommendedName>
</protein>
<dbReference type="RefSeq" id="WP_366193844.1">
    <property type="nucleotide sequence ID" value="NZ_JBFBVU010000019.1"/>
</dbReference>
<gene>
    <name evidence="1" type="ORF">AB0T83_14230</name>
</gene>
<accession>A0ABV3L8U3</accession>
<sequence length="190" mass="19862">MKILKVLGVVGIALLAGCDTPVDPALVSAAPAAPQQFSAAKAAAAICGRNAPNWSAAEAQLVAAGYRETTSDWLPSVLPSTAAQKAGQITILEKPGTDVVVQFGTRAGEGACLVGLKNMTPQQSYALALPWAQQFDAETNAERGNGLAKNAVQAWFASDDDGNTYIAAMKTWPLLDGPGAVARLMYYRKR</sequence>
<proteinExistence type="predicted"/>